<comment type="caution">
    <text evidence="2">The sequence shown here is derived from an EMBL/GenBank/DDBJ whole genome shotgun (WGS) entry which is preliminary data.</text>
</comment>
<proteinExistence type="predicted"/>
<feature type="region of interest" description="Disordered" evidence="1">
    <location>
        <begin position="1"/>
        <end position="21"/>
    </location>
</feature>
<protein>
    <submittedName>
        <fullName evidence="2">Uncharacterized protein</fullName>
    </submittedName>
</protein>
<dbReference type="Gene3D" id="1.10.150.20">
    <property type="entry name" value="5' to 3' exonuclease, C-terminal subdomain"/>
    <property type="match status" value="1"/>
</dbReference>
<dbReference type="PANTHER" id="PTHR22942">
    <property type="entry name" value="RECA/RAD51/RADA DNA STRAND-PAIRING FAMILY MEMBER"/>
    <property type="match status" value="1"/>
</dbReference>
<dbReference type="EMBL" id="LUGG01000001">
    <property type="protein sequence ID" value="OBZ78562.1"/>
    <property type="molecule type" value="Genomic_DNA"/>
</dbReference>
<organism evidence="2 3">
    <name type="scientific">Grifola frondosa</name>
    <name type="common">Maitake</name>
    <name type="synonym">Polyporus frondosus</name>
    <dbReference type="NCBI Taxonomy" id="5627"/>
    <lineage>
        <taxon>Eukaryota</taxon>
        <taxon>Fungi</taxon>
        <taxon>Dikarya</taxon>
        <taxon>Basidiomycota</taxon>
        <taxon>Agaricomycotina</taxon>
        <taxon>Agaricomycetes</taxon>
        <taxon>Polyporales</taxon>
        <taxon>Grifolaceae</taxon>
        <taxon>Grifola</taxon>
    </lineage>
</organism>
<dbReference type="GO" id="GO:0000150">
    <property type="term" value="F:DNA strand exchange activity"/>
    <property type="evidence" value="ECO:0007669"/>
    <property type="project" value="TreeGrafter"/>
</dbReference>
<gene>
    <name evidence="2" type="ORF">A0H81_01022</name>
</gene>
<dbReference type="PANTHER" id="PTHR22942:SF39">
    <property type="entry name" value="DNA REPAIR PROTEIN RAD51 HOMOLOG 1"/>
    <property type="match status" value="1"/>
</dbReference>
<dbReference type="GO" id="GO:0000730">
    <property type="term" value="P:DNA recombinase assembly"/>
    <property type="evidence" value="ECO:0007669"/>
    <property type="project" value="TreeGrafter"/>
</dbReference>
<dbReference type="GO" id="GO:0000794">
    <property type="term" value="C:condensed nuclear chromosome"/>
    <property type="evidence" value="ECO:0007669"/>
    <property type="project" value="TreeGrafter"/>
</dbReference>
<dbReference type="GO" id="GO:0007131">
    <property type="term" value="P:reciprocal meiotic recombination"/>
    <property type="evidence" value="ECO:0007669"/>
    <property type="project" value="TreeGrafter"/>
</dbReference>
<evidence type="ECO:0000313" key="2">
    <source>
        <dbReference type="EMBL" id="OBZ78562.1"/>
    </source>
</evidence>
<dbReference type="OrthoDB" id="10251254at2759"/>
<evidence type="ECO:0000313" key="3">
    <source>
        <dbReference type="Proteomes" id="UP000092993"/>
    </source>
</evidence>
<sequence>MASLSQGSQEQDDDTQMSGPLLVDKLQEAGINAQDIKKLTETGLHTVEAVAYTPKKALMQIKGISEQKADKILAEAIRSYLLDSKAQLKYTLVARN</sequence>
<dbReference type="OMA" id="MAAIHIQ"/>
<dbReference type="AlphaFoldDB" id="A0A1C7MNY0"/>
<dbReference type="GO" id="GO:0003690">
    <property type="term" value="F:double-stranded DNA binding"/>
    <property type="evidence" value="ECO:0007669"/>
    <property type="project" value="TreeGrafter"/>
</dbReference>
<dbReference type="GO" id="GO:0070192">
    <property type="term" value="P:chromosome organization involved in meiotic cell cycle"/>
    <property type="evidence" value="ECO:0007669"/>
    <property type="project" value="TreeGrafter"/>
</dbReference>
<reference evidence="2 3" key="1">
    <citation type="submission" date="2016-03" db="EMBL/GenBank/DDBJ databases">
        <title>Whole genome sequencing of Grifola frondosa 9006-11.</title>
        <authorList>
            <person name="Min B."/>
            <person name="Park H."/>
            <person name="Kim J.-G."/>
            <person name="Cho H."/>
            <person name="Oh Y.-L."/>
            <person name="Kong W.-S."/>
            <person name="Choi I.-G."/>
        </authorList>
    </citation>
    <scope>NUCLEOTIDE SEQUENCE [LARGE SCALE GENOMIC DNA]</scope>
    <source>
        <strain evidence="2 3">9006-11</strain>
    </source>
</reference>
<keyword evidence="3" id="KW-1185">Reference proteome</keyword>
<accession>A0A1C7MNY0</accession>
<dbReference type="GO" id="GO:0003697">
    <property type="term" value="F:single-stranded DNA binding"/>
    <property type="evidence" value="ECO:0007669"/>
    <property type="project" value="TreeGrafter"/>
</dbReference>
<dbReference type="STRING" id="5627.A0A1C7MNY0"/>
<dbReference type="GO" id="GO:0000166">
    <property type="term" value="F:nucleotide binding"/>
    <property type="evidence" value="ECO:0007669"/>
    <property type="project" value="InterPro"/>
</dbReference>
<dbReference type="GO" id="GO:0042148">
    <property type="term" value="P:DNA strand invasion"/>
    <property type="evidence" value="ECO:0007669"/>
    <property type="project" value="TreeGrafter"/>
</dbReference>
<evidence type="ECO:0000256" key="1">
    <source>
        <dbReference type="SAM" id="MobiDB-lite"/>
    </source>
</evidence>
<dbReference type="InterPro" id="IPR010995">
    <property type="entry name" value="DNA_repair_Rad51/TF_NusA_a-hlx"/>
</dbReference>
<name>A0A1C7MNY0_GRIFR</name>
<dbReference type="SUPFAM" id="SSF47794">
    <property type="entry name" value="Rad51 N-terminal domain-like"/>
    <property type="match status" value="1"/>
</dbReference>
<dbReference type="Pfam" id="PF14520">
    <property type="entry name" value="HHH_5"/>
    <property type="match status" value="1"/>
</dbReference>
<dbReference type="GO" id="GO:0006312">
    <property type="term" value="P:mitotic recombination"/>
    <property type="evidence" value="ECO:0007669"/>
    <property type="project" value="TreeGrafter"/>
</dbReference>
<dbReference type="GO" id="GO:0008094">
    <property type="term" value="F:ATP-dependent activity, acting on DNA"/>
    <property type="evidence" value="ECO:0007669"/>
    <property type="project" value="TreeGrafter"/>
</dbReference>
<dbReference type="Proteomes" id="UP000092993">
    <property type="component" value="Unassembled WGS sequence"/>
</dbReference>
<dbReference type="FunFam" id="1.10.150.20:FF:000008">
    <property type="entry name" value="DNA repair protein RAD51 homolog"/>
    <property type="match status" value="1"/>
</dbReference>